<protein>
    <submittedName>
        <fullName evidence="3">Uncharacterized protein</fullName>
    </submittedName>
</protein>
<evidence type="ECO:0000256" key="2">
    <source>
        <dbReference type="SAM" id="MobiDB-lite"/>
    </source>
</evidence>
<evidence type="ECO:0000313" key="4">
    <source>
        <dbReference type="Proteomes" id="UP001610563"/>
    </source>
</evidence>
<comment type="caution">
    <text evidence="3">The sequence shown here is derived from an EMBL/GenBank/DDBJ whole genome shotgun (WGS) entry which is preliminary data.</text>
</comment>
<feature type="compositionally biased region" description="Low complexity" evidence="2">
    <location>
        <begin position="263"/>
        <end position="277"/>
    </location>
</feature>
<feature type="region of interest" description="Disordered" evidence="2">
    <location>
        <begin position="458"/>
        <end position="478"/>
    </location>
</feature>
<feature type="compositionally biased region" description="Polar residues" evidence="2">
    <location>
        <begin position="250"/>
        <end position="262"/>
    </location>
</feature>
<accession>A0ABR4FU93</accession>
<keyword evidence="1" id="KW-0175">Coiled coil</keyword>
<feature type="region of interest" description="Disordered" evidence="2">
    <location>
        <begin position="204"/>
        <end position="285"/>
    </location>
</feature>
<keyword evidence="4" id="KW-1185">Reference proteome</keyword>
<dbReference type="EMBL" id="JBFTWV010000109">
    <property type="protein sequence ID" value="KAL2786826.1"/>
    <property type="molecule type" value="Genomic_DNA"/>
</dbReference>
<evidence type="ECO:0000256" key="1">
    <source>
        <dbReference type="SAM" id="Coils"/>
    </source>
</evidence>
<feature type="compositionally biased region" description="Polar residues" evidence="2">
    <location>
        <begin position="458"/>
        <end position="468"/>
    </location>
</feature>
<organism evidence="3 4">
    <name type="scientific">Aspergillus keveii</name>
    <dbReference type="NCBI Taxonomy" id="714993"/>
    <lineage>
        <taxon>Eukaryota</taxon>
        <taxon>Fungi</taxon>
        <taxon>Dikarya</taxon>
        <taxon>Ascomycota</taxon>
        <taxon>Pezizomycotina</taxon>
        <taxon>Eurotiomycetes</taxon>
        <taxon>Eurotiomycetidae</taxon>
        <taxon>Eurotiales</taxon>
        <taxon>Aspergillaceae</taxon>
        <taxon>Aspergillus</taxon>
        <taxon>Aspergillus subgen. Nidulantes</taxon>
    </lineage>
</organism>
<dbReference type="SUPFAM" id="SSF47162">
    <property type="entry name" value="Apolipoprotein"/>
    <property type="match status" value="1"/>
</dbReference>
<feature type="coiled-coil region" evidence="1">
    <location>
        <begin position="404"/>
        <end position="438"/>
    </location>
</feature>
<evidence type="ECO:0000313" key="3">
    <source>
        <dbReference type="EMBL" id="KAL2786826.1"/>
    </source>
</evidence>
<dbReference type="Proteomes" id="UP001610563">
    <property type="component" value="Unassembled WGS sequence"/>
</dbReference>
<proteinExistence type="predicted"/>
<feature type="compositionally biased region" description="Basic and acidic residues" evidence="2">
    <location>
        <begin position="469"/>
        <end position="478"/>
    </location>
</feature>
<sequence length="478" mass="54124">MTTTSRNPPWVLKKKVLVHACDLDVSCVARLSIDHDQTANHGSISLLITADLANLNGRSQVLTLHIPPERVEKCGLARRSNDDLCPPRLAPMLPAPVTNVSAVTTLSLSLGTTGVVLCPSDMGSLSPASPGDSKFHSFAKICRSKFLRIHISGRQFVKKELDKLESFSYALRQRRLQTMSYNHARHGVVQKDWRVFSLSPDPPPYCQEPVPEQVNQVDPPLYSESELGKRRRDPRSMSPNDEGRKRLQLPSPQMIGSPTEVNTPSTLSPSPSSIRPTYFTRASSPGQTECKRLALLEHELRGVSDDMIRELLIRSGRQHLLAIPKDMDRDLPCEFEKVSFPEVEMIERRLKRYVDKVIERRLERYVDSAVSECRDQIYDVYTTNEAEFREQVDDGNCEVRNTANECMNELREQAQEHMVEIEEQAQQYMKDIEDQGIQVEVSAKKKIGRWFNTSAQSFLGSKSSPSHQLENDARRSSI</sequence>
<gene>
    <name evidence="3" type="ORF">BJX66DRAFT_312143</name>
</gene>
<reference evidence="3 4" key="1">
    <citation type="submission" date="2024-07" db="EMBL/GenBank/DDBJ databases">
        <title>Section-level genome sequencing and comparative genomics of Aspergillus sections Usti and Cavernicolus.</title>
        <authorList>
            <consortium name="Lawrence Berkeley National Laboratory"/>
            <person name="Nybo J.L."/>
            <person name="Vesth T.C."/>
            <person name="Theobald S."/>
            <person name="Frisvad J.C."/>
            <person name="Larsen T.O."/>
            <person name="Kjaerboelling I."/>
            <person name="Rothschild-Mancinelli K."/>
            <person name="Lyhne E.K."/>
            <person name="Kogle M.E."/>
            <person name="Barry K."/>
            <person name="Clum A."/>
            <person name="Na H."/>
            <person name="Ledsgaard L."/>
            <person name="Lin J."/>
            <person name="Lipzen A."/>
            <person name="Kuo A."/>
            <person name="Riley R."/>
            <person name="Mondo S."/>
            <person name="Labutti K."/>
            <person name="Haridas S."/>
            <person name="Pangalinan J."/>
            <person name="Salamov A.A."/>
            <person name="Simmons B.A."/>
            <person name="Magnuson J.K."/>
            <person name="Chen J."/>
            <person name="Drula E."/>
            <person name="Henrissat B."/>
            <person name="Wiebenga A."/>
            <person name="Lubbers R.J."/>
            <person name="Gomes A.C."/>
            <person name="Makela M.R."/>
            <person name="Stajich J."/>
            <person name="Grigoriev I.V."/>
            <person name="Mortensen U.H."/>
            <person name="De Vries R.P."/>
            <person name="Baker S.E."/>
            <person name="Andersen M.R."/>
        </authorList>
    </citation>
    <scope>NUCLEOTIDE SEQUENCE [LARGE SCALE GENOMIC DNA]</scope>
    <source>
        <strain evidence="3 4">CBS 209.92</strain>
    </source>
</reference>
<name>A0ABR4FU93_9EURO</name>